<dbReference type="OrthoDB" id="9794725at2"/>
<dbReference type="CDD" id="cd00229">
    <property type="entry name" value="SGNH_hydrolase"/>
    <property type="match status" value="1"/>
</dbReference>
<accession>A0A255Y8A0</accession>
<name>A0A255Y8A0_9SPHN</name>
<evidence type="ECO:0000313" key="3">
    <source>
        <dbReference type="Proteomes" id="UP000216991"/>
    </source>
</evidence>
<dbReference type="InterPro" id="IPR013830">
    <property type="entry name" value="SGNH_hydro"/>
</dbReference>
<dbReference type="InterPro" id="IPR051532">
    <property type="entry name" value="Ester_Hydrolysis_Enzymes"/>
</dbReference>
<reference evidence="2 3" key="1">
    <citation type="submission" date="2017-07" db="EMBL/GenBank/DDBJ databases">
        <title>Sandarakinorhabdus cyanobacteriorum sp. nov., a novel bacterium isolated from cyanobacterial aggregates in a eutrophic lake.</title>
        <authorList>
            <person name="Cai H."/>
        </authorList>
    </citation>
    <scope>NUCLEOTIDE SEQUENCE [LARGE SCALE GENOMIC DNA]</scope>
    <source>
        <strain evidence="2 3">TH057</strain>
    </source>
</reference>
<keyword evidence="3" id="KW-1185">Reference proteome</keyword>
<evidence type="ECO:0000259" key="1">
    <source>
        <dbReference type="Pfam" id="PF13472"/>
    </source>
</evidence>
<dbReference type="PANTHER" id="PTHR30383">
    <property type="entry name" value="THIOESTERASE 1/PROTEASE 1/LYSOPHOSPHOLIPASE L1"/>
    <property type="match status" value="1"/>
</dbReference>
<organism evidence="2 3">
    <name type="scientific">Sandarakinorhabdus cyanobacteriorum</name>
    <dbReference type="NCBI Taxonomy" id="1981098"/>
    <lineage>
        <taxon>Bacteria</taxon>
        <taxon>Pseudomonadati</taxon>
        <taxon>Pseudomonadota</taxon>
        <taxon>Alphaproteobacteria</taxon>
        <taxon>Sphingomonadales</taxon>
        <taxon>Sphingosinicellaceae</taxon>
        <taxon>Sandarakinorhabdus</taxon>
    </lineage>
</organism>
<dbReference type="InterPro" id="IPR036514">
    <property type="entry name" value="SGNH_hydro_sf"/>
</dbReference>
<dbReference type="Pfam" id="PF13472">
    <property type="entry name" value="Lipase_GDSL_2"/>
    <property type="match status" value="1"/>
</dbReference>
<dbReference type="AlphaFoldDB" id="A0A255Y8A0"/>
<evidence type="ECO:0000313" key="2">
    <source>
        <dbReference type="EMBL" id="OYQ24660.1"/>
    </source>
</evidence>
<proteinExistence type="predicted"/>
<dbReference type="Proteomes" id="UP000216991">
    <property type="component" value="Unassembled WGS sequence"/>
</dbReference>
<dbReference type="GO" id="GO:0004622">
    <property type="term" value="F:phosphatidylcholine lysophospholipase activity"/>
    <property type="evidence" value="ECO:0007669"/>
    <property type="project" value="TreeGrafter"/>
</dbReference>
<protein>
    <recommendedName>
        <fullName evidence="1">SGNH hydrolase-type esterase domain-containing protein</fullName>
    </recommendedName>
</protein>
<sequence>MAAAVSAPAPPCRLLIIGDSLADEWQAPPPPGWAVARHGWPGQRATEIAPRLPGLIARHRPQALLIMAGSNDARAAALWPAGDAIPAAATAIAAMAQTGTASGTKVIVARLAPLGPQPWWRQWLIGTRQSAAMAAIEARLQLPPGTARLASPNDKALRRDHLHYNAAGYARLAADLARLLPPCPVQAAIAAS</sequence>
<dbReference type="EMBL" id="NOXT01000124">
    <property type="protein sequence ID" value="OYQ24660.1"/>
    <property type="molecule type" value="Genomic_DNA"/>
</dbReference>
<gene>
    <name evidence="2" type="ORF">CHU93_14925</name>
</gene>
<dbReference type="SUPFAM" id="SSF52266">
    <property type="entry name" value="SGNH hydrolase"/>
    <property type="match status" value="1"/>
</dbReference>
<feature type="domain" description="SGNH hydrolase-type esterase" evidence="1">
    <location>
        <begin position="17"/>
        <end position="171"/>
    </location>
</feature>
<dbReference type="Gene3D" id="3.40.50.1110">
    <property type="entry name" value="SGNH hydrolase"/>
    <property type="match status" value="1"/>
</dbReference>
<comment type="caution">
    <text evidence="2">The sequence shown here is derived from an EMBL/GenBank/DDBJ whole genome shotgun (WGS) entry which is preliminary data.</text>
</comment>
<dbReference type="PANTHER" id="PTHR30383:SF5">
    <property type="entry name" value="SGNH HYDROLASE-TYPE ESTERASE DOMAIN-CONTAINING PROTEIN"/>
    <property type="match status" value="1"/>
</dbReference>